<dbReference type="Gene3D" id="3.30.1330.60">
    <property type="entry name" value="OmpA-like domain"/>
    <property type="match status" value="2"/>
</dbReference>
<evidence type="ECO:0000256" key="1">
    <source>
        <dbReference type="ARBA" id="ARBA00004442"/>
    </source>
</evidence>
<proteinExistence type="predicted"/>
<dbReference type="CDD" id="cd07185">
    <property type="entry name" value="OmpA_C-like"/>
    <property type="match status" value="2"/>
</dbReference>
<evidence type="ECO:0000313" key="8">
    <source>
        <dbReference type="Proteomes" id="UP000649799"/>
    </source>
</evidence>
<dbReference type="SUPFAM" id="SSF82171">
    <property type="entry name" value="DPP6 N-terminal domain-like"/>
    <property type="match status" value="1"/>
</dbReference>
<evidence type="ECO:0000256" key="2">
    <source>
        <dbReference type="ARBA" id="ARBA00023136"/>
    </source>
</evidence>
<keyword evidence="3" id="KW-0998">Cell outer membrane</keyword>
<name>A0ABX0H593_9BACT</name>
<dbReference type="PANTHER" id="PTHR30329:SF21">
    <property type="entry name" value="LIPOPROTEIN YIAD-RELATED"/>
    <property type="match status" value="1"/>
</dbReference>
<feature type="domain" description="OmpA-like" evidence="6">
    <location>
        <begin position="658"/>
        <end position="779"/>
    </location>
</feature>
<dbReference type="Pfam" id="PF07676">
    <property type="entry name" value="PD40"/>
    <property type="match status" value="1"/>
</dbReference>
<keyword evidence="5" id="KW-0732">Signal</keyword>
<dbReference type="SUPFAM" id="SSF103088">
    <property type="entry name" value="OmpA-like"/>
    <property type="match status" value="2"/>
</dbReference>
<dbReference type="PROSITE" id="PS51123">
    <property type="entry name" value="OMPA_2"/>
    <property type="match status" value="2"/>
</dbReference>
<accession>A0ABX0H593</accession>
<dbReference type="RefSeq" id="WP_166146030.1">
    <property type="nucleotide sequence ID" value="NZ_JAANYN010000003.1"/>
</dbReference>
<comment type="subcellular location">
    <subcellularLocation>
        <location evidence="1">Cell outer membrane</location>
    </subcellularLocation>
</comment>
<sequence>MKKIFIYFIPVFLFGLLSGSATAQSGLLRYADRKLAEENYFEAGQGYANAYAKNPSFQAAKGAAMAFDVLRDYPKAYNWWEKAVTFAEADDKDWLQYIAAANRAGEKDAVFMALDSLDEEQNGAIRNLQLDSLKYWYGSEGNAGLKRLDRINSSSTEFGWVKDQQGRIYFTSDRGGESDREKKALRIDKSYKYYNKSSDWTGRDFLSIYRMDTAGTVTPFEVPVPGVFHASDPYVLQEQDIIFYTVTRDIRRSKNYEVHSELYFSRLDAAGKPVDFKGLPINAPLEYSIKSPFVDESNKRLYFSSDMSGGHGGFDLYYMTYGENFEFQEPVNLGPVINSAGNEIDPFIQDGKFYFASDGHPGLGGLDIFTSDRNNDTFAGVKNMGLPYNSPQDDFGFFETAENRVLISSNRPESSGWDDIFELESLYKDFQALVLACDGEKVSGALEVSLTEGNDKINIGIDQIGDGMLEAEMAPEQDHEIQIKKQGYFAIQDKDLSTRGLASGSLEKTYQLVRIPYNTAVYVDLVYYNLDESVIRTDAQASLDKVAELLKYYSFLNIVVRSHTDARASEAYNEALSEKRADAVRDYLGKFGVARSRIEAEWLGETELANDCGDGNPCPEDLHQLNRRTELLLLAFPEEGRAYTMPPELQGVDLCDISNIQLPEELPTIYFGFDQAELDVADMMALERVALMLKNMINRRLAIMGHTDNRGSAEYNEALSKERALVVKNYLEGKGIASDRLVYEFFGKTKPVNDCDEQPCSPEMHQLNRRTELILPSIPTPKKNWSRKEGQ</sequence>
<dbReference type="InterPro" id="IPR036737">
    <property type="entry name" value="OmpA-like_sf"/>
</dbReference>
<keyword evidence="8" id="KW-1185">Reference proteome</keyword>
<gene>
    <name evidence="7" type="ORF">G9Q97_09335</name>
</gene>
<feature type="chain" id="PRO_5046717615" evidence="5">
    <location>
        <begin position="24"/>
        <end position="791"/>
    </location>
</feature>
<dbReference type="InterPro" id="IPR011659">
    <property type="entry name" value="WD40"/>
</dbReference>
<feature type="domain" description="OmpA-like" evidence="6">
    <location>
        <begin position="515"/>
        <end position="637"/>
    </location>
</feature>
<feature type="signal peptide" evidence="5">
    <location>
        <begin position="1"/>
        <end position="23"/>
    </location>
</feature>
<evidence type="ECO:0000256" key="3">
    <source>
        <dbReference type="ARBA" id="ARBA00023237"/>
    </source>
</evidence>
<dbReference type="InterPro" id="IPR006664">
    <property type="entry name" value="OMP_bac"/>
</dbReference>
<comment type="caution">
    <text evidence="7">The sequence shown here is derived from an EMBL/GenBank/DDBJ whole genome shotgun (WGS) entry which is preliminary data.</text>
</comment>
<dbReference type="InterPro" id="IPR050330">
    <property type="entry name" value="Bact_OuterMem_StrucFunc"/>
</dbReference>
<dbReference type="Pfam" id="PF00691">
    <property type="entry name" value="OmpA"/>
    <property type="match status" value="2"/>
</dbReference>
<dbReference type="PRINTS" id="PR01021">
    <property type="entry name" value="OMPADOMAIN"/>
</dbReference>
<dbReference type="Proteomes" id="UP000649799">
    <property type="component" value="Unassembled WGS sequence"/>
</dbReference>
<dbReference type="EMBL" id="JAANYN010000003">
    <property type="protein sequence ID" value="NHE57014.1"/>
    <property type="molecule type" value="Genomic_DNA"/>
</dbReference>
<evidence type="ECO:0000256" key="5">
    <source>
        <dbReference type="SAM" id="SignalP"/>
    </source>
</evidence>
<evidence type="ECO:0000256" key="4">
    <source>
        <dbReference type="PROSITE-ProRule" id="PRU00473"/>
    </source>
</evidence>
<keyword evidence="2 4" id="KW-0472">Membrane</keyword>
<dbReference type="InterPro" id="IPR006665">
    <property type="entry name" value="OmpA-like"/>
</dbReference>
<evidence type="ECO:0000313" key="7">
    <source>
        <dbReference type="EMBL" id="NHE57014.1"/>
    </source>
</evidence>
<evidence type="ECO:0000259" key="6">
    <source>
        <dbReference type="PROSITE" id="PS51123"/>
    </source>
</evidence>
<organism evidence="7 8">
    <name type="scientific">Cyclobacterium plantarum</name>
    <dbReference type="NCBI Taxonomy" id="2716263"/>
    <lineage>
        <taxon>Bacteria</taxon>
        <taxon>Pseudomonadati</taxon>
        <taxon>Bacteroidota</taxon>
        <taxon>Cytophagia</taxon>
        <taxon>Cytophagales</taxon>
        <taxon>Cyclobacteriaceae</taxon>
        <taxon>Cyclobacterium</taxon>
    </lineage>
</organism>
<protein>
    <submittedName>
        <fullName evidence="7">OmpA family protein</fullName>
    </submittedName>
</protein>
<dbReference type="PANTHER" id="PTHR30329">
    <property type="entry name" value="STATOR ELEMENT OF FLAGELLAR MOTOR COMPLEX"/>
    <property type="match status" value="1"/>
</dbReference>
<reference evidence="7 8" key="1">
    <citation type="submission" date="2020-03" db="EMBL/GenBank/DDBJ databases">
        <title>Cyclobacterium plantarum sp. nov., a marine bacterium isolated from a coastal-marine wetland.</title>
        <authorList>
            <person name="Sanchez-Porro C."/>
            <person name="Ventosa A."/>
            <person name="Amoozegar M."/>
        </authorList>
    </citation>
    <scope>NUCLEOTIDE SEQUENCE [LARGE SCALE GENOMIC DNA]</scope>
    <source>
        <strain evidence="7 8">GBPx2</strain>
    </source>
</reference>